<accession>A0A2V3A7X9</accession>
<dbReference type="Proteomes" id="UP000247150">
    <property type="component" value="Unassembled WGS sequence"/>
</dbReference>
<dbReference type="PANTHER" id="PTHR46558">
    <property type="entry name" value="TRACRIPTIONAL REGULATORY PROTEIN-RELATED-RELATED"/>
    <property type="match status" value="1"/>
</dbReference>
<evidence type="ECO:0000256" key="1">
    <source>
        <dbReference type="ARBA" id="ARBA00023125"/>
    </source>
</evidence>
<dbReference type="PROSITE" id="PS50943">
    <property type="entry name" value="HTH_CROC1"/>
    <property type="match status" value="1"/>
</dbReference>
<dbReference type="EMBL" id="QGTW01000001">
    <property type="protein sequence ID" value="PWW32190.1"/>
    <property type="molecule type" value="Genomic_DNA"/>
</dbReference>
<name>A0A2V3A7X9_9BACI</name>
<gene>
    <name evidence="3" type="ORF">DFO73_101453</name>
</gene>
<protein>
    <submittedName>
        <fullName evidence="3">DNA-binding XRE family transcriptional regulator</fullName>
    </submittedName>
</protein>
<dbReference type="AlphaFoldDB" id="A0A2V3A7X9"/>
<dbReference type="Gene3D" id="1.10.260.40">
    <property type="entry name" value="lambda repressor-like DNA-binding domains"/>
    <property type="match status" value="1"/>
</dbReference>
<feature type="domain" description="HTH cro/C1-type" evidence="2">
    <location>
        <begin position="9"/>
        <end position="63"/>
    </location>
</feature>
<reference evidence="3 4" key="1">
    <citation type="submission" date="2018-05" db="EMBL/GenBank/DDBJ databases">
        <title>Freshwater and sediment microbial communities from various areas in North America, analyzing microbe dynamics in response to fracking.</title>
        <authorList>
            <person name="Lamendella R."/>
        </authorList>
    </citation>
    <scope>NUCLEOTIDE SEQUENCE [LARGE SCALE GENOMIC DNA]</scope>
    <source>
        <strain evidence="3 4">15_TX</strain>
    </source>
</reference>
<sequence>MYGSIGANLRMLRFKKKINQKEAAAALGLTNQTISNYEQNKKVPRKRNLERIALFYGVTVEEIIEADYKDPS</sequence>
<evidence type="ECO:0000313" key="3">
    <source>
        <dbReference type="EMBL" id="PWW32190.1"/>
    </source>
</evidence>
<dbReference type="InterPro" id="IPR001387">
    <property type="entry name" value="Cro/C1-type_HTH"/>
</dbReference>
<dbReference type="Pfam" id="PF01381">
    <property type="entry name" value="HTH_3"/>
    <property type="match status" value="1"/>
</dbReference>
<dbReference type="SMART" id="SM00530">
    <property type="entry name" value="HTH_XRE"/>
    <property type="match status" value="1"/>
</dbReference>
<evidence type="ECO:0000259" key="2">
    <source>
        <dbReference type="PROSITE" id="PS50943"/>
    </source>
</evidence>
<dbReference type="RefSeq" id="WP_110063152.1">
    <property type="nucleotide sequence ID" value="NZ_QGTW01000001.1"/>
</dbReference>
<dbReference type="PANTHER" id="PTHR46558:SF11">
    <property type="entry name" value="HTH-TYPE TRANSCRIPTIONAL REGULATOR XRE"/>
    <property type="match status" value="1"/>
</dbReference>
<dbReference type="SUPFAM" id="SSF47413">
    <property type="entry name" value="lambda repressor-like DNA-binding domains"/>
    <property type="match status" value="1"/>
</dbReference>
<dbReference type="GO" id="GO:0003677">
    <property type="term" value="F:DNA binding"/>
    <property type="evidence" value="ECO:0007669"/>
    <property type="project" value="UniProtKB-KW"/>
</dbReference>
<evidence type="ECO:0000313" key="4">
    <source>
        <dbReference type="Proteomes" id="UP000247150"/>
    </source>
</evidence>
<organism evidence="3 4">
    <name type="scientific">Cytobacillus oceanisediminis</name>
    <dbReference type="NCBI Taxonomy" id="665099"/>
    <lineage>
        <taxon>Bacteria</taxon>
        <taxon>Bacillati</taxon>
        <taxon>Bacillota</taxon>
        <taxon>Bacilli</taxon>
        <taxon>Bacillales</taxon>
        <taxon>Bacillaceae</taxon>
        <taxon>Cytobacillus</taxon>
    </lineage>
</organism>
<dbReference type="OrthoDB" id="2939985at2"/>
<proteinExistence type="predicted"/>
<dbReference type="CDD" id="cd00093">
    <property type="entry name" value="HTH_XRE"/>
    <property type="match status" value="1"/>
</dbReference>
<comment type="caution">
    <text evidence="3">The sequence shown here is derived from an EMBL/GenBank/DDBJ whole genome shotgun (WGS) entry which is preliminary data.</text>
</comment>
<dbReference type="InterPro" id="IPR010982">
    <property type="entry name" value="Lambda_DNA-bd_dom_sf"/>
</dbReference>
<keyword evidence="1 3" id="KW-0238">DNA-binding</keyword>